<gene>
    <name evidence="1" type="ORF">BACCELL_03279</name>
</gene>
<dbReference type="Proteomes" id="UP000003711">
    <property type="component" value="Unassembled WGS sequence"/>
</dbReference>
<proteinExistence type="predicted"/>
<comment type="caution">
    <text evidence="1">The sequence shown here is derived from an EMBL/GenBank/DDBJ whole genome shotgun (WGS) entry which is preliminary data.</text>
</comment>
<reference evidence="1 2" key="1">
    <citation type="submission" date="2008-12" db="EMBL/GenBank/DDBJ databases">
        <authorList>
            <person name="Fulton L."/>
            <person name="Clifton S."/>
            <person name="Fulton B."/>
            <person name="Xu J."/>
            <person name="Minx P."/>
            <person name="Pepin K.H."/>
            <person name="Johnson M."/>
            <person name="Bhonagiri V."/>
            <person name="Nash W.E."/>
            <person name="Mardis E.R."/>
            <person name="Wilson R.K."/>
        </authorList>
    </citation>
    <scope>NUCLEOTIDE SEQUENCE [LARGE SCALE GENOMIC DNA]</scope>
    <source>
        <strain evidence="1 2">DSM 14838</strain>
    </source>
</reference>
<dbReference type="AlphaFoldDB" id="E2NG57"/>
<evidence type="ECO:0000313" key="1">
    <source>
        <dbReference type="EMBL" id="EEF89122.1"/>
    </source>
</evidence>
<dbReference type="HOGENOM" id="CLU_3284586_0_0_10"/>
<reference evidence="1 2" key="2">
    <citation type="submission" date="2009-01" db="EMBL/GenBank/DDBJ databases">
        <title>Draft genome sequence of Bacteroides cellulosilyticus (DSM 14838).</title>
        <authorList>
            <person name="Sudarsanam P."/>
            <person name="Ley R."/>
            <person name="Guruge J."/>
            <person name="Turnbaugh P.J."/>
            <person name="Mahowald M."/>
            <person name="Liep D."/>
            <person name="Gordon J."/>
        </authorList>
    </citation>
    <scope>NUCLEOTIDE SEQUENCE [LARGE SCALE GENOMIC DNA]</scope>
    <source>
        <strain evidence="1 2">DSM 14838</strain>
    </source>
</reference>
<organism evidence="1 2">
    <name type="scientific">Bacteroides cellulosilyticus DSM 14838</name>
    <dbReference type="NCBI Taxonomy" id="537012"/>
    <lineage>
        <taxon>Bacteria</taxon>
        <taxon>Pseudomonadati</taxon>
        <taxon>Bacteroidota</taxon>
        <taxon>Bacteroidia</taxon>
        <taxon>Bacteroidales</taxon>
        <taxon>Bacteroidaceae</taxon>
        <taxon>Bacteroides</taxon>
    </lineage>
</organism>
<accession>E2NG57</accession>
<sequence>MNTTINVACYKWKTLAKENDYLHLKLIIIRFMEYINEFHK</sequence>
<dbReference type="EMBL" id="ACCH01000231">
    <property type="protein sequence ID" value="EEF89122.1"/>
    <property type="molecule type" value="Genomic_DNA"/>
</dbReference>
<evidence type="ECO:0000313" key="2">
    <source>
        <dbReference type="Proteomes" id="UP000003711"/>
    </source>
</evidence>
<protein>
    <submittedName>
        <fullName evidence="1">Uncharacterized protein</fullName>
    </submittedName>
</protein>
<name>E2NG57_9BACE</name>